<gene>
    <name evidence="1" type="ORF">DSM109990_01300</name>
</gene>
<sequence length="78" mass="8362">MEPAASIISALGGPTAVAETIGIHRTRVSMWQAPRERGGTNGMIPYRHIEKIMEMARAQNVSLGPESFMPVTAPEDAA</sequence>
<proteinExistence type="predicted"/>
<reference evidence="2" key="1">
    <citation type="journal article" date="2022" name="Microorganisms">
        <title>Beyond the ABCs#Discovery of Three New Plasmid Types in Rhodobacterales (RepQ, RepY, RepW).</title>
        <authorList>
            <person name="Freese H.M."/>
            <person name="Ringel V."/>
            <person name="Overmann J."/>
            <person name="Petersen J."/>
        </authorList>
    </citation>
    <scope>NUCLEOTIDE SEQUENCE [LARGE SCALE GENOMIC DNA]</scope>
    <source>
        <strain evidence="2">DSM 109990</strain>
    </source>
</reference>
<accession>A0ABY3ZIJ2</accession>
<dbReference type="RefSeq" id="WP_243262847.1">
    <property type="nucleotide sequence ID" value="NZ_CP085144.1"/>
</dbReference>
<name>A0ABY3ZIJ2_9RHOB</name>
<organism evidence="1 2">
    <name type="scientific">Sulfitobacter dubius</name>
    <dbReference type="NCBI Taxonomy" id="218673"/>
    <lineage>
        <taxon>Bacteria</taxon>
        <taxon>Pseudomonadati</taxon>
        <taxon>Pseudomonadota</taxon>
        <taxon>Alphaproteobacteria</taxon>
        <taxon>Rhodobacterales</taxon>
        <taxon>Roseobacteraceae</taxon>
        <taxon>Sulfitobacter</taxon>
    </lineage>
</organism>
<evidence type="ECO:0000313" key="2">
    <source>
        <dbReference type="Proteomes" id="UP000831019"/>
    </source>
</evidence>
<protein>
    <recommendedName>
        <fullName evidence="3">Helix-turn-helix domain-containing protein</fullName>
    </recommendedName>
</protein>
<dbReference type="Proteomes" id="UP000831019">
    <property type="component" value="Chromosome"/>
</dbReference>
<dbReference type="EMBL" id="CP085144">
    <property type="protein sequence ID" value="UOA14494.1"/>
    <property type="molecule type" value="Genomic_DNA"/>
</dbReference>
<evidence type="ECO:0000313" key="1">
    <source>
        <dbReference type="EMBL" id="UOA14494.1"/>
    </source>
</evidence>
<keyword evidence="2" id="KW-1185">Reference proteome</keyword>
<evidence type="ECO:0008006" key="3">
    <source>
        <dbReference type="Google" id="ProtNLM"/>
    </source>
</evidence>